<gene>
    <name evidence="2" type="ORF">CPT_Maja_056</name>
</gene>
<evidence type="ECO:0000259" key="1">
    <source>
        <dbReference type="Pfam" id="PF24043"/>
    </source>
</evidence>
<protein>
    <recommendedName>
        <fullName evidence="1">DUF7352 domain-containing protein</fullName>
    </recommendedName>
</protein>
<sequence length="105" mass="11925">MQKRVYKYIVCKSEEFGETVAIKMPRGAVITSVDCEFGYFILWVLVDPDEEVINRHVHLAATGAEIPDFKGRLPVFIGRIDAIPIASNTAFKYRFHAFDFGETPL</sequence>
<organism evidence="2 3">
    <name type="scientific">Burkholderia phage Maja</name>
    <dbReference type="NCBI Taxonomy" id="2767571"/>
    <lineage>
        <taxon>Viruses</taxon>
        <taxon>Duplodnaviria</taxon>
        <taxon>Heunggongvirae</taxon>
        <taxon>Uroviricota</taxon>
        <taxon>Caudoviricetes</taxon>
        <taxon>Lindbergviridae</taxon>
        <taxon>Gladiolivirus</taxon>
        <taxon>Gladiolivirus maja</taxon>
    </lineage>
</organism>
<evidence type="ECO:0000313" key="2">
    <source>
        <dbReference type="EMBL" id="QOV06276.1"/>
    </source>
</evidence>
<accession>A0A7S6R782</accession>
<evidence type="ECO:0000313" key="3">
    <source>
        <dbReference type="Proteomes" id="UP000593952"/>
    </source>
</evidence>
<keyword evidence="3" id="KW-1185">Reference proteome</keyword>
<reference evidence="2 3" key="1">
    <citation type="submission" date="2020-07" db="EMBL/GenBank/DDBJ databases">
        <title>Complete genome sequence of Burkholderia gladioli phage Maja.</title>
        <authorList>
            <person name="Yu Z."/>
            <person name="Yao G.W."/>
            <person name="Guadalupe Vizoso-Pinto M."/>
            <person name="Sun L."/>
            <person name="Le T."/>
            <person name="Gonzalez C."/>
            <person name="Young R."/>
            <person name="Liu M."/>
        </authorList>
    </citation>
    <scope>NUCLEOTIDE SEQUENCE [LARGE SCALE GENOMIC DNA]</scope>
</reference>
<dbReference type="Proteomes" id="UP000593952">
    <property type="component" value="Segment"/>
</dbReference>
<dbReference type="InterPro" id="IPR055776">
    <property type="entry name" value="DUF7352"/>
</dbReference>
<proteinExistence type="predicted"/>
<name>A0A7S6R782_9CAUD</name>
<dbReference type="Pfam" id="PF24043">
    <property type="entry name" value="DUF7352"/>
    <property type="match status" value="1"/>
</dbReference>
<feature type="domain" description="DUF7352" evidence="1">
    <location>
        <begin position="1"/>
        <end position="72"/>
    </location>
</feature>
<dbReference type="EMBL" id="MT708549">
    <property type="protein sequence ID" value="QOV06276.1"/>
    <property type="molecule type" value="Genomic_DNA"/>
</dbReference>